<evidence type="ECO:0000256" key="5">
    <source>
        <dbReference type="ARBA" id="ARBA00022989"/>
    </source>
</evidence>
<organism evidence="13 14">
    <name type="scientific">Myripristis murdjan</name>
    <name type="common">pinecone soldierfish</name>
    <dbReference type="NCBI Taxonomy" id="586833"/>
    <lineage>
        <taxon>Eukaryota</taxon>
        <taxon>Metazoa</taxon>
        <taxon>Chordata</taxon>
        <taxon>Craniata</taxon>
        <taxon>Vertebrata</taxon>
        <taxon>Euteleostomi</taxon>
        <taxon>Actinopterygii</taxon>
        <taxon>Neopterygii</taxon>
        <taxon>Teleostei</taxon>
        <taxon>Neoteleostei</taxon>
        <taxon>Acanthomorphata</taxon>
        <taxon>Holocentriformes</taxon>
        <taxon>Holocentridae</taxon>
        <taxon>Myripristis</taxon>
    </lineage>
</organism>
<keyword evidence="14" id="KW-1185">Reference proteome</keyword>
<dbReference type="InterPro" id="IPR056887">
    <property type="entry name" value="SYNE1/2_dom"/>
</dbReference>
<proteinExistence type="inferred from homology"/>
<dbReference type="AlphaFoldDB" id="A0A667ZY71"/>
<keyword evidence="7" id="KW-0539">Nucleus</keyword>
<keyword evidence="4" id="KW-0677">Repeat</keyword>
<evidence type="ECO:0000313" key="13">
    <source>
        <dbReference type="Ensembl" id="ENSMMDP00005043853.1"/>
    </source>
</evidence>
<evidence type="ECO:0000256" key="8">
    <source>
        <dbReference type="ARBA" id="ARBA00046312"/>
    </source>
</evidence>
<evidence type="ECO:0000256" key="1">
    <source>
        <dbReference type="ARBA" id="ARBA00008619"/>
    </source>
</evidence>
<dbReference type="CDD" id="cd00176">
    <property type="entry name" value="SPEC"/>
    <property type="match status" value="2"/>
</dbReference>
<dbReference type="SUPFAM" id="SSF46966">
    <property type="entry name" value="Spectrin repeat"/>
    <property type="match status" value="4"/>
</dbReference>
<evidence type="ECO:0000259" key="12">
    <source>
        <dbReference type="PROSITE" id="PS51049"/>
    </source>
</evidence>
<dbReference type="SMART" id="SM01249">
    <property type="entry name" value="KASH"/>
    <property type="match status" value="1"/>
</dbReference>
<dbReference type="InterPro" id="IPR012315">
    <property type="entry name" value="KASH"/>
</dbReference>
<protein>
    <recommendedName>
        <fullName evidence="12">KASH domain-containing protein</fullName>
    </recommendedName>
</protein>
<dbReference type="InParanoid" id="A0A667ZY71"/>
<keyword evidence="2" id="KW-0597">Phosphoprotein</keyword>
<dbReference type="Ensembl" id="ENSMMDT00005044732.1">
    <property type="protein sequence ID" value="ENSMMDP00005043853.1"/>
    <property type="gene ID" value="ENSMMDG00005020151.1"/>
</dbReference>
<evidence type="ECO:0000256" key="7">
    <source>
        <dbReference type="ARBA" id="ARBA00023242"/>
    </source>
</evidence>
<evidence type="ECO:0000256" key="6">
    <source>
        <dbReference type="ARBA" id="ARBA00023136"/>
    </source>
</evidence>
<dbReference type="PROSITE" id="PS51049">
    <property type="entry name" value="KASH"/>
    <property type="match status" value="1"/>
</dbReference>
<accession>A0A667ZY71</accession>
<feature type="transmembrane region" description="Helical" evidence="11">
    <location>
        <begin position="784"/>
        <end position="804"/>
    </location>
</feature>
<dbReference type="Proteomes" id="UP000472263">
    <property type="component" value="Chromosome 24"/>
</dbReference>
<comment type="subcellular location">
    <subcellularLocation>
        <location evidence="8">Nucleus outer membrane</location>
        <topology evidence="8">Single-pass type IV membrane protein</topology>
    </subcellularLocation>
</comment>
<evidence type="ECO:0000256" key="3">
    <source>
        <dbReference type="ARBA" id="ARBA00022692"/>
    </source>
</evidence>
<dbReference type="InterPro" id="IPR018159">
    <property type="entry name" value="Spectrin/alpha-actinin"/>
</dbReference>
<keyword evidence="6 9" id="KW-0472">Membrane</keyword>
<feature type="topological domain" description="Cytoplasmic" evidence="9">
    <location>
        <begin position="1"/>
        <end position="783"/>
    </location>
</feature>
<feature type="topological domain" description="Perinuclear space" evidence="9">
    <location>
        <begin position="805"/>
        <end position="834"/>
    </location>
</feature>
<feature type="domain" description="KASH" evidence="12">
    <location>
        <begin position="775"/>
        <end position="834"/>
    </location>
</feature>
<dbReference type="GeneTree" id="ENSGT00940000154656"/>
<feature type="transmembrane region" description="Helical" evidence="11">
    <location>
        <begin position="649"/>
        <end position="670"/>
    </location>
</feature>
<reference evidence="13" key="1">
    <citation type="submission" date="2019-06" db="EMBL/GenBank/DDBJ databases">
        <authorList>
            <consortium name="Wellcome Sanger Institute Data Sharing"/>
        </authorList>
    </citation>
    <scope>NUCLEOTIDE SEQUENCE [LARGE SCALE GENOMIC DNA]</scope>
</reference>
<dbReference type="PANTHER" id="PTHR14514:SF4">
    <property type="entry name" value="NESPRIN-2"/>
    <property type="match status" value="1"/>
</dbReference>
<sequence>MECGLLTCTCMVLQAVKLKETLVTVQQLDKNMSNLRSWLSRMEAELSRPITYSVCHHQEIQRRLAEQQELQRDIEQHTEGVASVLSLCDVLLRDEDAAGGTEAESDSLQETSRSLDQRWRTICAMALDRRLRIEETWRLWCKFLDDYSRFEDWLKMAERTAANPNSADVLYTVAKEELKKFEGFQRQVHERLTQLELVNNQYRRLARENRTDRASQLKAMVHEGNRRWDTLHRRVAAILRRLKYFTGQREDFEGTRESMVVWLTELDLQLTNVEHFSESDVHHKIQQLNSFQEMITVNTERIDGLIVFGEGLIQKSSPQDAALIEEELEELHSYCQEVFSRLVRFHQRLSQPPVKPELSGASVSLEESLELICRPWLGRSPGSLPATPTHLLASPLERSGRETPVSVDSLPLEWDHTGDVGGSSSHEDEEEEEDTPLKQGYVSTTSPTGHKENNNTELTLAESGRLFPAALTVCVLCLQLRLMSQCSGSIENIKRVSLILDEEEQQEELGLTGLTATDKQSGVIERWELLQAQSRSGQQAGPREPQQLTSDLSDITSWLEHVVPELERLQQCDQAVSIEDMSTRAKQLKEMQKMFARYKSVMLSVNLGAQEAPELQESLSNMNHGWSRASTSLQECENSLRKTLMRCQGITSAIIITVIAFLSSLAHVGFKSVVRILIVTFTMSTPLCLQGLEEELQGRQAQLASLQALWSQLQPEEGSEESGEAQEKLHVTGNKLKLLLRQVGQDLGTLQQRLVTSYCIVLKLWGENREPSPPRSFFYRVLRAAFPLHLLLLLLLLLPCLIPMSESDPSCTVTNNFARSFYPMLRYTNGPPPT</sequence>
<keyword evidence="5 11" id="KW-1133">Transmembrane helix</keyword>
<dbReference type="Pfam" id="PF00435">
    <property type="entry name" value="Spectrin"/>
    <property type="match status" value="2"/>
</dbReference>
<keyword evidence="3 9" id="KW-0812">Transmembrane</keyword>
<dbReference type="Gene3D" id="1.20.58.60">
    <property type="match status" value="3"/>
</dbReference>
<reference evidence="13" key="3">
    <citation type="submission" date="2025-09" db="UniProtKB">
        <authorList>
            <consortium name="Ensembl"/>
        </authorList>
    </citation>
    <scope>IDENTIFICATION</scope>
</reference>
<comment type="similarity">
    <text evidence="1">Belongs to the nesprin family.</text>
</comment>
<evidence type="ECO:0000256" key="2">
    <source>
        <dbReference type="ARBA" id="ARBA00022553"/>
    </source>
</evidence>
<dbReference type="SMART" id="SM00150">
    <property type="entry name" value="SPEC"/>
    <property type="match status" value="4"/>
</dbReference>
<feature type="region of interest" description="Disordered" evidence="10">
    <location>
        <begin position="388"/>
        <end position="454"/>
    </location>
</feature>
<evidence type="ECO:0000313" key="14">
    <source>
        <dbReference type="Proteomes" id="UP000472263"/>
    </source>
</evidence>
<dbReference type="Pfam" id="PF25035">
    <property type="entry name" value="SYNE1"/>
    <property type="match status" value="1"/>
</dbReference>
<evidence type="ECO:0000256" key="4">
    <source>
        <dbReference type="ARBA" id="ARBA00022737"/>
    </source>
</evidence>
<dbReference type="InterPro" id="IPR002017">
    <property type="entry name" value="Spectrin_repeat"/>
</dbReference>
<dbReference type="FunFam" id="1.20.58.60:FF:000157">
    <property type="entry name" value="Nesprin-1 isoform 1"/>
    <property type="match status" value="1"/>
</dbReference>
<evidence type="ECO:0000256" key="10">
    <source>
        <dbReference type="SAM" id="MobiDB-lite"/>
    </source>
</evidence>
<name>A0A667ZY71_9TELE</name>
<evidence type="ECO:0000256" key="11">
    <source>
        <dbReference type="SAM" id="Phobius"/>
    </source>
</evidence>
<reference evidence="13" key="2">
    <citation type="submission" date="2025-08" db="UniProtKB">
        <authorList>
            <consortium name="Ensembl"/>
        </authorList>
    </citation>
    <scope>IDENTIFICATION</scope>
</reference>
<dbReference type="Pfam" id="PF10541">
    <property type="entry name" value="KASH"/>
    <property type="match status" value="1"/>
</dbReference>
<evidence type="ECO:0000256" key="9">
    <source>
        <dbReference type="PROSITE-ProRule" id="PRU00385"/>
    </source>
</evidence>
<dbReference type="PANTHER" id="PTHR14514">
    <property type="entry name" value="PKA ANCHORING PROTEIN"/>
    <property type="match status" value="1"/>
</dbReference>
<dbReference type="GO" id="GO:0005640">
    <property type="term" value="C:nuclear outer membrane"/>
    <property type="evidence" value="ECO:0007669"/>
    <property type="project" value="UniProtKB-SubCell"/>
</dbReference>